<reference evidence="1" key="1">
    <citation type="journal article" date="2018" name="Aquaculture">
        <title>Complete genome sequence of a white spot syndrome virus associated with a disease incursion in Australia.</title>
        <authorList>
            <person name="Oakey J."/>
            <person name="Smith C.S."/>
        </authorList>
    </citation>
    <scope>NUCLEOTIDE SEQUENCE [LARGE SCALE GENOMIC DNA]</scope>
    <source>
        <strain evidence="1">WSSV-AU</strain>
    </source>
</reference>
<evidence type="ECO:0000313" key="1">
    <source>
        <dbReference type="EMBL" id="ATU83732.1"/>
    </source>
</evidence>
<sequence length="90" mass="10128">MDSNDSLSHILDPNLPNMHFKAVFTSDLENLPSYSIGFLQCLYTASVSLSQGESVQSLIEKGMAPLWSILYTIFFSLKVVETTPEEQFHQ</sequence>
<protein>
    <submittedName>
        <fullName evidence="1">ORF378</fullName>
    </submittedName>
</protein>
<name>A0A2D3I5T0_9VIRU</name>
<accession>A0A2D3I5T0</accession>
<dbReference type="Proteomes" id="UP000267516">
    <property type="component" value="Segment"/>
</dbReference>
<dbReference type="EMBL" id="MF768985">
    <property type="protein sequence ID" value="ATU83732.1"/>
    <property type="molecule type" value="Genomic_DNA"/>
</dbReference>
<organism evidence="1">
    <name type="scientific">White spot syndrome virus</name>
    <dbReference type="NCBI Taxonomy" id="342409"/>
    <lineage>
        <taxon>Viruses</taxon>
        <taxon>Viruses incertae sedis</taxon>
        <taxon>Naldaviricetes</taxon>
        <taxon>Nimaviridae</taxon>
        <taxon>Whispovirus</taxon>
    </lineage>
</organism>
<proteinExistence type="predicted"/>